<evidence type="ECO:0000259" key="2">
    <source>
        <dbReference type="Pfam" id="PF20434"/>
    </source>
</evidence>
<sequence>MPLVVFFYGGNWDSGARGLYRFVAATLARQGWAVAVPDYRLYPEIRFPAFLEDCAAAVAFLARERAALGLPPGPVVLAGHSAGAYNAVMLALDRRWLSRAGAPPPAGAVGLAGPYDFLPLESGMLRDLFRADADPGGLPATQPIAYARADAPPLLLLTGTDDTTVRPANSERLAARQRALGAEARLVEYPGLGHVGLIATFARGLPLYTGAVPAEVGRFVGALPGTA</sequence>
<dbReference type="InterPro" id="IPR050300">
    <property type="entry name" value="GDXG_lipolytic_enzyme"/>
</dbReference>
<proteinExistence type="predicted"/>
<dbReference type="InterPro" id="IPR049492">
    <property type="entry name" value="BD-FAE-like_dom"/>
</dbReference>
<dbReference type="GO" id="GO:0016787">
    <property type="term" value="F:hydrolase activity"/>
    <property type="evidence" value="ECO:0007669"/>
    <property type="project" value="UniProtKB-KW"/>
</dbReference>
<dbReference type="Gene3D" id="3.40.50.1820">
    <property type="entry name" value="alpha/beta hydrolase"/>
    <property type="match status" value="1"/>
</dbReference>
<dbReference type="Pfam" id="PF20434">
    <property type="entry name" value="BD-FAE"/>
    <property type="match status" value="1"/>
</dbReference>
<comment type="caution">
    <text evidence="3">The sequence shown here is derived from an EMBL/GenBank/DDBJ whole genome shotgun (WGS) entry which is preliminary data.</text>
</comment>
<organism evidence="3 4">
    <name type="scientific">Roseomonas acroporae</name>
    <dbReference type="NCBI Taxonomy" id="2937791"/>
    <lineage>
        <taxon>Bacteria</taxon>
        <taxon>Pseudomonadati</taxon>
        <taxon>Pseudomonadota</taxon>
        <taxon>Alphaproteobacteria</taxon>
        <taxon>Acetobacterales</taxon>
        <taxon>Roseomonadaceae</taxon>
        <taxon>Roseomonas</taxon>
    </lineage>
</organism>
<evidence type="ECO:0000313" key="4">
    <source>
        <dbReference type="Proteomes" id="UP001139516"/>
    </source>
</evidence>
<dbReference type="PANTHER" id="PTHR48081:SF9">
    <property type="entry name" value="CARBOXYLESTERASE"/>
    <property type="match status" value="1"/>
</dbReference>
<dbReference type="EMBL" id="JALPRX010000008">
    <property type="protein sequence ID" value="MCK8783335.1"/>
    <property type="molecule type" value="Genomic_DNA"/>
</dbReference>
<protein>
    <submittedName>
        <fullName evidence="3">Alpha/beta hydrolase</fullName>
    </submittedName>
</protein>
<feature type="domain" description="BD-FAE-like" evidence="2">
    <location>
        <begin position="1"/>
        <end position="175"/>
    </location>
</feature>
<name>A0A9X1Y6X5_9PROT</name>
<dbReference type="PANTHER" id="PTHR48081">
    <property type="entry name" value="AB HYDROLASE SUPERFAMILY PROTEIN C4A8.06C"/>
    <property type="match status" value="1"/>
</dbReference>
<dbReference type="InterPro" id="IPR029058">
    <property type="entry name" value="AB_hydrolase_fold"/>
</dbReference>
<evidence type="ECO:0000313" key="3">
    <source>
        <dbReference type="EMBL" id="MCK8783335.1"/>
    </source>
</evidence>
<keyword evidence="4" id="KW-1185">Reference proteome</keyword>
<dbReference type="SUPFAM" id="SSF53474">
    <property type="entry name" value="alpha/beta-Hydrolases"/>
    <property type="match status" value="1"/>
</dbReference>
<reference evidence="3" key="1">
    <citation type="submission" date="2022-04" db="EMBL/GenBank/DDBJ databases">
        <title>Roseomonas acroporae sp. nov., isolated from coral Acropora digitifera.</title>
        <authorList>
            <person name="Sun H."/>
        </authorList>
    </citation>
    <scope>NUCLEOTIDE SEQUENCE</scope>
    <source>
        <strain evidence="3">NAR14</strain>
    </source>
</reference>
<dbReference type="Proteomes" id="UP001139516">
    <property type="component" value="Unassembled WGS sequence"/>
</dbReference>
<accession>A0A9X1Y6X5</accession>
<gene>
    <name evidence="3" type="ORF">M0638_02925</name>
</gene>
<evidence type="ECO:0000256" key="1">
    <source>
        <dbReference type="ARBA" id="ARBA00022801"/>
    </source>
</evidence>
<dbReference type="AlphaFoldDB" id="A0A9X1Y6X5"/>
<keyword evidence="1 3" id="KW-0378">Hydrolase</keyword>